<feature type="region of interest" description="C" evidence="8">
    <location>
        <begin position="551"/>
        <end position="636"/>
    </location>
</feature>
<reference evidence="10 11" key="1">
    <citation type="journal article" date="2011" name="J. Bacteriol.">
        <title>Genome sequence of the mercury-methylating and pleomorphic Desulfovibrio africanus Strain Walvis Bay.</title>
        <authorList>
            <person name="Brown S.D."/>
            <person name="Wall J.D."/>
            <person name="Kucken A.M."/>
            <person name="Gilmour C.C."/>
            <person name="Podar M."/>
            <person name="Brandt C.C."/>
            <person name="Teshima H."/>
            <person name="Detter J.C."/>
            <person name="Han C.S."/>
            <person name="Land M.L."/>
            <person name="Lucas S."/>
            <person name="Han J."/>
            <person name="Pennacchio L."/>
            <person name="Nolan M."/>
            <person name="Pitluck S."/>
            <person name="Woyke T."/>
            <person name="Goodwin L."/>
            <person name="Palumbo A.V."/>
            <person name="Elias D.A."/>
        </authorList>
    </citation>
    <scope>NUCLEOTIDE SEQUENCE [LARGE SCALE GENOMIC DNA]</scope>
    <source>
        <strain evidence="10 11">Walvis Bay</strain>
    </source>
</reference>
<dbReference type="InterPro" id="IPR001404">
    <property type="entry name" value="Hsp90_fam"/>
</dbReference>
<comment type="caution">
    <text evidence="8">Lacks conserved residue(s) required for the propagation of feature annotation.</text>
</comment>
<dbReference type="Pfam" id="PF00183">
    <property type="entry name" value="HSP90"/>
    <property type="match status" value="1"/>
</dbReference>
<name>F3YV29_DESAF</name>
<dbReference type="GO" id="GO:0005737">
    <property type="term" value="C:cytoplasm"/>
    <property type="evidence" value="ECO:0007669"/>
    <property type="project" value="UniProtKB-SubCell"/>
</dbReference>
<evidence type="ECO:0000256" key="9">
    <source>
        <dbReference type="PIRSR" id="PIRSR002583-1"/>
    </source>
</evidence>
<dbReference type="CDD" id="cd16927">
    <property type="entry name" value="HATPase_Hsp90-like"/>
    <property type="match status" value="1"/>
</dbReference>
<evidence type="ECO:0000256" key="1">
    <source>
        <dbReference type="ARBA" id="ARBA00004496"/>
    </source>
</evidence>
<dbReference type="InterPro" id="IPR036890">
    <property type="entry name" value="HATPase_C_sf"/>
</dbReference>
<keyword evidence="7 8" id="KW-0143">Chaperone</keyword>
<dbReference type="RefSeq" id="WP_014259097.1">
    <property type="nucleotide sequence ID" value="NC_016629.1"/>
</dbReference>
<dbReference type="InterPro" id="IPR020575">
    <property type="entry name" value="Hsp90_N"/>
</dbReference>
<feature type="binding site" evidence="9">
    <location>
        <position position="178"/>
    </location>
    <ligand>
        <name>ATP</name>
        <dbReference type="ChEBI" id="CHEBI:30616"/>
    </ligand>
</feature>
<dbReference type="SUPFAM" id="SSF110942">
    <property type="entry name" value="HSP90 C-terminal domain"/>
    <property type="match status" value="1"/>
</dbReference>
<feature type="binding site" evidence="9">
    <location>
        <position position="36"/>
    </location>
    <ligand>
        <name>ATP</name>
        <dbReference type="ChEBI" id="CHEBI:30616"/>
    </ligand>
</feature>
<proteinExistence type="inferred from homology"/>
<dbReference type="eggNOG" id="COG0326">
    <property type="taxonomic scope" value="Bacteria"/>
</dbReference>
<dbReference type="EMBL" id="CP003221">
    <property type="protein sequence ID" value="EGJ49279.1"/>
    <property type="molecule type" value="Genomic_DNA"/>
</dbReference>
<evidence type="ECO:0000256" key="6">
    <source>
        <dbReference type="ARBA" id="ARBA00023016"/>
    </source>
</evidence>
<dbReference type="GO" id="GO:0140662">
    <property type="term" value="F:ATP-dependent protein folding chaperone"/>
    <property type="evidence" value="ECO:0007669"/>
    <property type="project" value="InterPro"/>
</dbReference>
<evidence type="ECO:0000256" key="8">
    <source>
        <dbReference type="HAMAP-Rule" id="MF_00505"/>
    </source>
</evidence>
<evidence type="ECO:0000256" key="3">
    <source>
        <dbReference type="ARBA" id="ARBA00022490"/>
    </source>
</evidence>
<dbReference type="InterPro" id="IPR037196">
    <property type="entry name" value="HSP90_C"/>
</dbReference>
<feature type="binding site" evidence="9">
    <location>
        <position position="40"/>
    </location>
    <ligand>
        <name>ATP</name>
        <dbReference type="ChEBI" id="CHEBI:30616"/>
    </ligand>
</feature>
<dbReference type="AlphaFoldDB" id="F3YV29"/>
<keyword evidence="4 8" id="KW-0547">Nucleotide-binding</keyword>
<dbReference type="PRINTS" id="PR00775">
    <property type="entry name" value="HEATSHOCK90"/>
</dbReference>
<dbReference type="STRING" id="690850.Desaf_0931"/>
<accession>F3YV29</accession>
<dbReference type="Gene3D" id="3.30.230.80">
    <property type="match status" value="1"/>
</dbReference>
<dbReference type="PANTHER" id="PTHR11528">
    <property type="entry name" value="HEAT SHOCK PROTEIN 90 FAMILY MEMBER"/>
    <property type="match status" value="1"/>
</dbReference>
<gene>
    <name evidence="8" type="primary">htpG</name>
    <name evidence="10" type="ORF">Desaf_0931</name>
</gene>
<dbReference type="Pfam" id="PF13589">
    <property type="entry name" value="HATPase_c_3"/>
    <property type="match status" value="1"/>
</dbReference>
<evidence type="ECO:0000313" key="10">
    <source>
        <dbReference type="EMBL" id="EGJ49279.1"/>
    </source>
</evidence>
<comment type="subunit">
    <text evidence="8">Homodimer.</text>
</comment>
<dbReference type="FunFam" id="3.30.565.10:FF:000009">
    <property type="entry name" value="Molecular chaperone HtpG"/>
    <property type="match status" value="1"/>
</dbReference>
<protein>
    <recommendedName>
        <fullName evidence="8">Chaperone protein HtpG</fullName>
    </recommendedName>
    <alternativeName>
        <fullName evidence="8">Heat shock protein HtpG</fullName>
    </alternativeName>
    <alternativeName>
        <fullName evidence="8">High temperature protein G</fullName>
    </alternativeName>
</protein>
<dbReference type="GO" id="GO:0016887">
    <property type="term" value="F:ATP hydrolysis activity"/>
    <property type="evidence" value="ECO:0007669"/>
    <property type="project" value="InterPro"/>
</dbReference>
<dbReference type="SUPFAM" id="SSF55874">
    <property type="entry name" value="ATPase domain of HSP90 chaperone/DNA topoisomerase II/histidine kinase"/>
    <property type="match status" value="1"/>
</dbReference>
<dbReference type="Gene3D" id="3.30.565.10">
    <property type="entry name" value="Histidine kinase-like ATPase, C-terminal domain"/>
    <property type="match status" value="1"/>
</dbReference>
<dbReference type="PIRSF" id="PIRSF002583">
    <property type="entry name" value="Hsp90"/>
    <property type="match status" value="1"/>
</dbReference>
<comment type="function">
    <text evidence="8">Molecular chaperone. Has ATPase activity.</text>
</comment>
<evidence type="ECO:0000256" key="2">
    <source>
        <dbReference type="ARBA" id="ARBA00008239"/>
    </source>
</evidence>
<keyword evidence="11" id="KW-1185">Reference proteome</keyword>
<keyword evidence="5 8" id="KW-0067">ATP-binding</keyword>
<keyword evidence="3 8" id="KW-0963">Cytoplasm</keyword>
<sequence>MTQPAAGDFSFKAEVRQLLDILVHSLYTNREIFLRELVSNASDALDKLRFEQSKGAEIADPDLELAISIEADKDKKILTIADTGLGMTHDEIVANIGTIAHSGTADFVKAAAQGTEKKSLENFIGRFGVGFYSVFMVAKEVELVTRSYKPGEQAWRWTSDGLGTYRIEPVEGEVKRGTTITVHLKDDVDKYADVHTLRDIIRRHSNFVTFPILVAGERANTVQALWREPKFEVKPEQYAEFYKFLTHDIDDPLDTLHTSVDAPVQFSALLFVPQKNYDVPGMGLERKGLDLYVRRVLIQKDNKDILPEYLSFLRGVVDSEDLPLNISRETLQENVLLRKISQTLVKQVYSELERLANDKDKYAEFWREHGKLFKFGYGDYLQRDKYAELVRFNSSASEDADGLVSLAEYAGRMREGQKEIYYASGPSREALQLNPHLELFRRKGLEVLYLYEPVDEFAMDALGKYKDHDLKAAEHADPAVIEALPDVEQAEKPETPAISDEEVAAFPDLLKRMKEILGERVTEVRESKRLKDSPACLVTPGEHMTASMQKIMRAMAKDTSIPQKIMEVNRDHPLTRNLLAVLRTDPQDNYLALATEQLYEAALLQEGYLTDPHALVGRIQDHLTRASGWYRDRLKK</sequence>
<feature type="region of interest" description="A; substrate-binding" evidence="8">
    <location>
        <begin position="1"/>
        <end position="328"/>
    </location>
</feature>
<dbReference type="Proteomes" id="UP000007844">
    <property type="component" value="Chromosome"/>
</dbReference>
<dbReference type="Gene3D" id="3.40.50.11260">
    <property type="match status" value="1"/>
</dbReference>
<dbReference type="HOGENOM" id="CLU_006684_3_0_7"/>
<evidence type="ECO:0000313" key="11">
    <source>
        <dbReference type="Proteomes" id="UP000007844"/>
    </source>
</evidence>
<dbReference type="KEGG" id="daf:Desaf_0931"/>
<organism evidence="10 11">
    <name type="scientific">Desulfocurvibacter africanus subsp. africanus str. Walvis Bay</name>
    <dbReference type="NCBI Taxonomy" id="690850"/>
    <lineage>
        <taxon>Bacteria</taxon>
        <taxon>Pseudomonadati</taxon>
        <taxon>Thermodesulfobacteriota</taxon>
        <taxon>Desulfovibrionia</taxon>
        <taxon>Desulfovibrionales</taxon>
        <taxon>Desulfovibrionaceae</taxon>
        <taxon>Desulfocurvibacter</taxon>
    </lineage>
</organism>
<evidence type="ECO:0000256" key="4">
    <source>
        <dbReference type="ARBA" id="ARBA00022741"/>
    </source>
</evidence>
<dbReference type="HAMAP" id="MF_00505">
    <property type="entry name" value="HSP90"/>
    <property type="match status" value="1"/>
</dbReference>
<comment type="subcellular location">
    <subcellularLocation>
        <location evidence="1 8">Cytoplasm</location>
    </subcellularLocation>
</comment>
<dbReference type="InterPro" id="IPR020568">
    <property type="entry name" value="Ribosomal_Su5_D2-typ_SF"/>
</dbReference>
<dbReference type="InterPro" id="IPR019805">
    <property type="entry name" value="Heat_shock_protein_90_CS"/>
</dbReference>
<evidence type="ECO:0000256" key="7">
    <source>
        <dbReference type="ARBA" id="ARBA00023186"/>
    </source>
</evidence>
<feature type="binding site" evidence="9">
    <location>
        <position position="87"/>
    </location>
    <ligand>
        <name>ATP</name>
        <dbReference type="ChEBI" id="CHEBI:30616"/>
    </ligand>
</feature>
<dbReference type="GO" id="GO:0005524">
    <property type="term" value="F:ATP binding"/>
    <property type="evidence" value="ECO:0007669"/>
    <property type="project" value="UniProtKB-UniRule"/>
</dbReference>
<feature type="binding site" evidence="9">
    <location>
        <position position="82"/>
    </location>
    <ligand>
        <name>ATP</name>
        <dbReference type="ChEBI" id="CHEBI:30616"/>
    </ligand>
</feature>
<feature type="binding site" evidence="9">
    <location>
        <begin position="102"/>
        <end position="103"/>
    </location>
    <ligand>
        <name>ATP</name>
        <dbReference type="ChEBI" id="CHEBI:30616"/>
    </ligand>
</feature>
<evidence type="ECO:0000256" key="5">
    <source>
        <dbReference type="ARBA" id="ARBA00022840"/>
    </source>
</evidence>
<dbReference type="NCBIfam" id="NF003555">
    <property type="entry name" value="PRK05218.1"/>
    <property type="match status" value="1"/>
</dbReference>
<dbReference type="Gene3D" id="1.20.120.790">
    <property type="entry name" value="Heat shock protein 90, C-terminal domain"/>
    <property type="match status" value="1"/>
</dbReference>
<comment type="similarity">
    <text evidence="2 8">Belongs to the heat shock protein 90 family.</text>
</comment>
<keyword evidence="6 8" id="KW-0346">Stress response</keyword>
<feature type="binding site" evidence="9">
    <location>
        <position position="328"/>
    </location>
    <ligand>
        <name>ATP</name>
        <dbReference type="ChEBI" id="CHEBI:30616"/>
    </ligand>
</feature>
<dbReference type="PROSITE" id="PS00298">
    <property type="entry name" value="HSP90"/>
    <property type="match status" value="1"/>
</dbReference>
<feature type="binding site" evidence="9">
    <location>
        <position position="95"/>
    </location>
    <ligand>
        <name>ATP</name>
        <dbReference type="ChEBI" id="CHEBI:30616"/>
    </ligand>
</feature>
<dbReference type="SUPFAM" id="SSF54211">
    <property type="entry name" value="Ribosomal protein S5 domain 2-like"/>
    <property type="match status" value="1"/>
</dbReference>
<dbReference type="GO" id="GO:0051082">
    <property type="term" value="F:unfolded protein binding"/>
    <property type="evidence" value="ECO:0007669"/>
    <property type="project" value="UniProtKB-UniRule"/>
</dbReference>